<accession>A0A8X6FSX2</accession>
<name>A0A8X6FSX2_TRICU</name>
<dbReference type="AlphaFoldDB" id="A0A8X6FSX2"/>
<comment type="caution">
    <text evidence="1">The sequence shown here is derived from an EMBL/GenBank/DDBJ whole genome shotgun (WGS) entry which is preliminary data.</text>
</comment>
<evidence type="ECO:0000313" key="2">
    <source>
        <dbReference type="Proteomes" id="UP000887116"/>
    </source>
</evidence>
<dbReference type="EMBL" id="BMAO01030217">
    <property type="protein sequence ID" value="GFQ66493.1"/>
    <property type="molecule type" value="Genomic_DNA"/>
</dbReference>
<reference evidence="1" key="1">
    <citation type="submission" date="2020-07" db="EMBL/GenBank/DDBJ databases">
        <title>Multicomponent nature underlies the extraordinary mechanical properties of spider dragline silk.</title>
        <authorList>
            <person name="Kono N."/>
            <person name="Nakamura H."/>
            <person name="Mori M."/>
            <person name="Yoshida Y."/>
            <person name="Ohtoshi R."/>
            <person name="Malay A.D."/>
            <person name="Moran D.A.P."/>
            <person name="Tomita M."/>
            <person name="Numata K."/>
            <person name="Arakawa K."/>
        </authorList>
    </citation>
    <scope>NUCLEOTIDE SEQUENCE</scope>
</reference>
<protein>
    <submittedName>
        <fullName evidence="1">Uncharacterized protein</fullName>
    </submittedName>
</protein>
<gene>
    <name evidence="1" type="ORF">TNCT_586501</name>
</gene>
<proteinExistence type="predicted"/>
<sequence length="55" mass="6362">HSPRTCGDIPPHHSKAVTRSNYPNWIMTKPADMATAETLYRTARSDHQFRMRPPE</sequence>
<organism evidence="1 2">
    <name type="scientific">Trichonephila clavata</name>
    <name type="common">Joro spider</name>
    <name type="synonym">Nephila clavata</name>
    <dbReference type="NCBI Taxonomy" id="2740835"/>
    <lineage>
        <taxon>Eukaryota</taxon>
        <taxon>Metazoa</taxon>
        <taxon>Ecdysozoa</taxon>
        <taxon>Arthropoda</taxon>
        <taxon>Chelicerata</taxon>
        <taxon>Arachnida</taxon>
        <taxon>Araneae</taxon>
        <taxon>Araneomorphae</taxon>
        <taxon>Entelegynae</taxon>
        <taxon>Araneoidea</taxon>
        <taxon>Nephilidae</taxon>
        <taxon>Trichonephila</taxon>
    </lineage>
</organism>
<dbReference type="Proteomes" id="UP000887116">
    <property type="component" value="Unassembled WGS sequence"/>
</dbReference>
<feature type="non-terminal residue" evidence="1">
    <location>
        <position position="1"/>
    </location>
</feature>
<evidence type="ECO:0000313" key="1">
    <source>
        <dbReference type="EMBL" id="GFQ66493.1"/>
    </source>
</evidence>
<keyword evidence="2" id="KW-1185">Reference proteome</keyword>